<evidence type="ECO:0000313" key="2">
    <source>
        <dbReference type="Proteomes" id="UP000279271"/>
    </source>
</evidence>
<organism evidence="1 2">
    <name type="scientific">Auxenochlorella protothecoides</name>
    <name type="common">Green microalga</name>
    <name type="synonym">Chlorella protothecoides</name>
    <dbReference type="NCBI Taxonomy" id="3075"/>
    <lineage>
        <taxon>Eukaryota</taxon>
        <taxon>Viridiplantae</taxon>
        <taxon>Chlorophyta</taxon>
        <taxon>core chlorophytes</taxon>
        <taxon>Trebouxiophyceae</taxon>
        <taxon>Chlorellales</taxon>
        <taxon>Chlorellaceae</taxon>
        <taxon>Auxenochlorella</taxon>
    </lineage>
</organism>
<sequence>VVIEYGKGDVNQFLALADEIEDAFPKLVVEGQENLELQKTLSVALEGEASIWQAPLPIPDASDLLKVLQAELEKPLPSAGDTSAWTESWY</sequence>
<comment type="caution">
    <text evidence="1">The sequence shown here is derived from an EMBL/GenBank/DDBJ whole genome shotgun (WGS) entry which is preliminary data.</text>
</comment>
<dbReference type="EMBL" id="QOKY01000135">
    <property type="protein sequence ID" value="RMZ56892.1"/>
    <property type="molecule type" value="Genomic_DNA"/>
</dbReference>
<dbReference type="Proteomes" id="UP000279271">
    <property type="component" value="Unassembled WGS sequence"/>
</dbReference>
<protein>
    <submittedName>
        <fullName evidence="1">Uncharacterized protein</fullName>
    </submittedName>
</protein>
<accession>A0A3M7L5P9</accession>
<feature type="non-terminal residue" evidence="1">
    <location>
        <position position="1"/>
    </location>
</feature>
<evidence type="ECO:0000313" key="1">
    <source>
        <dbReference type="EMBL" id="RMZ56892.1"/>
    </source>
</evidence>
<dbReference type="AlphaFoldDB" id="A0A3M7L5P9"/>
<name>A0A3M7L5P9_AUXPR</name>
<reference evidence="2" key="1">
    <citation type="journal article" date="2018" name="Algal Res.">
        <title>Characterization of plant carbon substrate utilization by Auxenochlorella protothecoides.</title>
        <authorList>
            <person name="Vogler B.W."/>
            <person name="Starkenburg S.R."/>
            <person name="Sudasinghe N."/>
            <person name="Schambach J.Y."/>
            <person name="Rollin J.A."/>
            <person name="Pattathil S."/>
            <person name="Barry A.N."/>
        </authorList>
    </citation>
    <scope>NUCLEOTIDE SEQUENCE [LARGE SCALE GENOMIC DNA]</scope>
    <source>
        <strain evidence="2">UTEX 25</strain>
    </source>
</reference>
<gene>
    <name evidence="1" type="ORF">APUTEX25_002981</name>
</gene>
<proteinExistence type="predicted"/>